<evidence type="ECO:0000256" key="2">
    <source>
        <dbReference type="ARBA" id="ARBA00022664"/>
    </source>
</evidence>
<comment type="caution">
    <text evidence="6">The sequence shown here is derived from an EMBL/GenBank/DDBJ whole genome shotgun (WGS) entry which is preliminary data.</text>
</comment>
<dbReference type="PANTHER" id="PTHR12786:SF2">
    <property type="entry name" value="SPLICING FACTOR 3A SUBUNIT 3"/>
    <property type="match status" value="1"/>
</dbReference>
<dbReference type="InterPro" id="IPR025086">
    <property type="entry name" value="SDE2/SF3A3_SAP"/>
</dbReference>
<name>A0A6D2I9W0_9BRAS</name>
<evidence type="ECO:0000313" key="7">
    <source>
        <dbReference type="Proteomes" id="UP000467841"/>
    </source>
</evidence>
<dbReference type="GO" id="GO:0000398">
    <property type="term" value="P:mRNA splicing, via spliceosome"/>
    <property type="evidence" value="ECO:0007669"/>
    <property type="project" value="TreeGrafter"/>
</dbReference>
<dbReference type="Pfam" id="PF13297">
    <property type="entry name" value="SDE2_2C"/>
    <property type="match status" value="1"/>
</dbReference>
<evidence type="ECO:0000313" key="6">
    <source>
        <dbReference type="EMBL" id="CAA7024503.1"/>
    </source>
</evidence>
<evidence type="ECO:0000256" key="1">
    <source>
        <dbReference type="ARBA" id="ARBA00004123"/>
    </source>
</evidence>
<dbReference type="PANTHER" id="PTHR12786">
    <property type="entry name" value="SPLICING FACTOR SF3A-RELATED"/>
    <property type="match status" value="1"/>
</dbReference>
<reference evidence="6" key="1">
    <citation type="submission" date="2020-01" db="EMBL/GenBank/DDBJ databases">
        <authorList>
            <person name="Mishra B."/>
        </authorList>
    </citation>
    <scope>NUCLEOTIDE SEQUENCE [LARGE SCALE GENOMIC DNA]</scope>
</reference>
<dbReference type="GO" id="GO:0005681">
    <property type="term" value="C:spliceosomal complex"/>
    <property type="evidence" value="ECO:0007669"/>
    <property type="project" value="TreeGrafter"/>
</dbReference>
<accession>A0A6D2I9W0</accession>
<evidence type="ECO:0000256" key="3">
    <source>
        <dbReference type="ARBA" id="ARBA00023187"/>
    </source>
</evidence>
<dbReference type="Proteomes" id="UP000467841">
    <property type="component" value="Unassembled WGS sequence"/>
</dbReference>
<feature type="domain" description="SDE2/SF3A3 SAP" evidence="5">
    <location>
        <begin position="60"/>
        <end position="125"/>
    </location>
</feature>
<keyword evidence="3" id="KW-0508">mRNA splicing</keyword>
<keyword evidence="7" id="KW-1185">Reference proteome</keyword>
<organism evidence="6 7">
    <name type="scientific">Microthlaspi erraticum</name>
    <dbReference type="NCBI Taxonomy" id="1685480"/>
    <lineage>
        <taxon>Eukaryota</taxon>
        <taxon>Viridiplantae</taxon>
        <taxon>Streptophyta</taxon>
        <taxon>Embryophyta</taxon>
        <taxon>Tracheophyta</taxon>
        <taxon>Spermatophyta</taxon>
        <taxon>Magnoliopsida</taxon>
        <taxon>eudicotyledons</taxon>
        <taxon>Gunneridae</taxon>
        <taxon>Pentapetalae</taxon>
        <taxon>rosids</taxon>
        <taxon>malvids</taxon>
        <taxon>Brassicales</taxon>
        <taxon>Brassicaceae</taxon>
        <taxon>Coluteocarpeae</taxon>
        <taxon>Microthlaspi</taxon>
    </lineage>
</organism>
<proteinExistence type="predicted"/>
<dbReference type="GO" id="GO:0003723">
    <property type="term" value="F:RNA binding"/>
    <property type="evidence" value="ECO:0007669"/>
    <property type="project" value="TreeGrafter"/>
</dbReference>
<protein>
    <recommendedName>
        <fullName evidence="5">SDE2/SF3A3 SAP domain-containing protein</fullName>
    </recommendedName>
</protein>
<dbReference type="EMBL" id="CACVBM020000888">
    <property type="protein sequence ID" value="CAA7024503.1"/>
    <property type="molecule type" value="Genomic_DNA"/>
</dbReference>
<evidence type="ECO:0000256" key="4">
    <source>
        <dbReference type="ARBA" id="ARBA00023242"/>
    </source>
</evidence>
<keyword evidence="4" id="KW-0539">Nucleus</keyword>
<dbReference type="InterPro" id="IPR051421">
    <property type="entry name" value="RNA_Proc_DNA_Dmg_Regulator"/>
</dbReference>
<evidence type="ECO:0000259" key="5">
    <source>
        <dbReference type="Pfam" id="PF13297"/>
    </source>
</evidence>
<dbReference type="AlphaFoldDB" id="A0A6D2I9W0"/>
<dbReference type="OrthoDB" id="2160351at2759"/>
<gene>
    <name evidence="6" type="ORF">MERR_LOCUS11738</name>
</gene>
<sequence length="165" mass="19263">MEYSAYLDVFSHPPCNKEKFSKQYRKYMKDLLGYLIVFFKRTKPSQDLDTILSNVEIGFEEQETVIDLDDYETVEELIDLGDEKLKEALDALGLKVGGTMQRRAERLFLTKHTPLEKMDKKHFAKNQKSVREIAIIEAKVKKLCDLLDETIERTKQNVEKKQALT</sequence>
<comment type="subcellular location">
    <subcellularLocation>
        <location evidence="1">Nucleus</location>
    </subcellularLocation>
</comment>
<keyword evidence="2" id="KW-0507">mRNA processing</keyword>